<protein>
    <recommendedName>
        <fullName evidence="1">C2H2-type domain-containing protein</fullName>
    </recommendedName>
</protein>
<dbReference type="InterPro" id="IPR013087">
    <property type="entry name" value="Znf_C2H2_type"/>
</dbReference>
<evidence type="ECO:0000313" key="2">
    <source>
        <dbReference type="EMBL" id="QHT80430.1"/>
    </source>
</evidence>
<organism evidence="2">
    <name type="scientific">viral metagenome</name>
    <dbReference type="NCBI Taxonomy" id="1070528"/>
    <lineage>
        <taxon>unclassified sequences</taxon>
        <taxon>metagenomes</taxon>
        <taxon>organismal metagenomes</taxon>
    </lineage>
</organism>
<dbReference type="SMART" id="SM00355">
    <property type="entry name" value="ZnF_C2H2"/>
    <property type="match status" value="4"/>
</dbReference>
<proteinExistence type="predicted"/>
<name>A0A6C0HJ81_9ZZZZ</name>
<dbReference type="AlphaFoldDB" id="A0A6C0HJ81"/>
<dbReference type="SUPFAM" id="SSF57667">
    <property type="entry name" value="beta-beta-alpha zinc fingers"/>
    <property type="match status" value="1"/>
</dbReference>
<dbReference type="PROSITE" id="PS50157">
    <property type="entry name" value="ZINC_FINGER_C2H2_2"/>
    <property type="match status" value="1"/>
</dbReference>
<dbReference type="Gene3D" id="3.30.160.60">
    <property type="entry name" value="Classic Zinc Finger"/>
    <property type="match status" value="1"/>
</dbReference>
<reference evidence="2" key="1">
    <citation type="journal article" date="2020" name="Nature">
        <title>Giant virus diversity and host interactions through global metagenomics.</title>
        <authorList>
            <person name="Schulz F."/>
            <person name="Roux S."/>
            <person name="Paez-Espino D."/>
            <person name="Jungbluth S."/>
            <person name="Walsh D.A."/>
            <person name="Denef V.J."/>
            <person name="McMahon K.D."/>
            <person name="Konstantinidis K.T."/>
            <person name="Eloe-Fadrosh E.A."/>
            <person name="Kyrpides N.C."/>
            <person name="Woyke T."/>
        </authorList>
    </citation>
    <scope>NUCLEOTIDE SEQUENCE</scope>
    <source>
        <strain evidence="2">GVMAG-M-3300023184-120</strain>
    </source>
</reference>
<accession>A0A6C0HJ81</accession>
<dbReference type="InterPro" id="IPR036236">
    <property type="entry name" value="Znf_C2H2_sf"/>
</dbReference>
<dbReference type="EMBL" id="MN739969">
    <property type="protein sequence ID" value="QHT80430.1"/>
    <property type="molecule type" value="Genomic_DNA"/>
</dbReference>
<dbReference type="PROSITE" id="PS00028">
    <property type="entry name" value="ZINC_FINGER_C2H2_1"/>
    <property type="match status" value="1"/>
</dbReference>
<sequence>MSETRYCPICPNFSTDKQSTYSMHIIMKHREGKPHSCDYCLKSFAVKTQLQHHIVNIHTESIIQCQHPNCFQTFKNNTAENVHYAKKHMQHVTTFNKLEDKNFVQCVTCEKVFKKSAVYYHVSKCHPLSPFHRKNVFRETYVPVYKQGHIETKNLAINVLEDDNFLMDTPDYLDELMYLNNF</sequence>
<feature type="domain" description="C2H2-type" evidence="1">
    <location>
        <begin position="35"/>
        <end position="59"/>
    </location>
</feature>
<evidence type="ECO:0000259" key="1">
    <source>
        <dbReference type="PROSITE" id="PS50157"/>
    </source>
</evidence>